<dbReference type="InterPro" id="IPR023213">
    <property type="entry name" value="CAT-like_dom_sf"/>
</dbReference>
<dbReference type="Gene3D" id="3.30.559.30">
    <property type="entry name" value="Nonribosomal peptide synthetase, condensation domain"/>
    <property type="match status" value="2"/>
</dbReference>
<dbReference type="InterPro" id="IPR036736">
    <property type="entry name" value="ACP-like_sf"/>
</dbReference>
<dbReference type="InterPro" id="IPR045851">
    <property type="entry name" value="AMP-bd_C_sf"/>
</dbReference>
<sequence>MKDTSRLTDEASRLSPSQRRLWLLTEFEPAHPGHQVAVAWRLSGALDAVTLEKSFQEITRRQEMTRTCLGEDDGEPLPRVLAENAVRLVYEDLRGVPASEREARLGARLREEGRRAFNLFEGPLLRATLFQLDTREYALLFVAHRLIADATSLTVLARELSILQTQAVAPSERVSMGDAFLAGRLSYGDLLAQQRGLPAPPLTHARHVDERLQWLEGSEAAEQVGYWKTRLAGVTPLELPLDRPRPPVRSLTGGRYDFELSAPLAERIRAFARQEKTEVEGVLLAAFAAVLHRGSGQEDITVGVRRDGRRRPELKGLVAPLADELPLRVTTTGQEGFRPWVRHVSEALRALQAHEDVPFGVVLDALRPPPDLSRTPVFQVLFSLEEPPTGLELPGMRSWPLDVDLGAAPFDLSLRVVGGGGALRAFLEYDTALLDPATLERMATHLRTLLEAALEEPERPLSALPLMAEGARRRMLESWNDTRADYPRDATVASLIEAQVAHTPDAVALVYEGHSLTYRELNERANRLAWHLRGLGVGPEVLVGVALERSVEMVIAPLAVLKAGGAYVPLDPAYPRERLTHMLRVACPPVLITTRASQAALPETEARVVTLDTLALASGGEDTNPPATAGARNLAYLLFTSGSTGQPAGVQVEHGALVNLLYSVRREPGLREGDSLLAVTTLSFDIAGVELYLPLLVGARVVLAPREVTVDGARLRALLEASAPTVLQATPATWRMLLEAGWTGGGGPRAISTGEALPVELSRRLLATGVELWNMYGPTETTVFSSGGRIDGQGPISIGRPIANTTLHLLDASLRPVPVGSRGMLYIGGEGLARGYRGRPDTTAERFIPDPFSSEPGARMYRTGDEARFLPGGTIEYLGRGDFQVKVRGFRIELGDVEAALARHPQVRQAVVVAREDTPGTRRLVAYVVPTPSGAPSWSELRGFLLDILPEYMVPSACVVLDAMPLTPVGKVDRRGLPSPERARPSLDGARVSPRTPEEHTLARVWSEVLGLNPVGIQDSFFDLGGDSLLATRVVARAARAGLRITARQLAQQQTIERLAAVATPVQEPSRGESSSVEGEVVPLPILQWWLEGNPGYLDHDNCALMLEAPADVDAALLEQACRALIAHHDSLRLRLHRRPEGGWRLAYGPALEDPFWSVIDLSAVSAEELPGVMLNEANRLNMGLDLARGPLMRVTLFRLPGPSCRLHLVFHHLLVDEISIRLFVDDLQLAYEQLQRGEPVRLPPLATTIQRWGESLREYARSPEILKDLPYWRQRVQAPFQPLPVDFPSGTSLNSAARFTPLMLPAEETRALLEELPRRLGTTPDDVMLTAALLALEGLTHQRSQHLHVAWHGRDLEVPGVDVSRTVGWFGSITPVFLDASGTADTLGALRAIQAQLRAVPSKGLSWSLLRYLSEDESLRRELAAAPRPEVVYSYVGAVDPKLDPTAMFRPAREFPGMEHAPNATRTDRIALIGMTMGGQLQLMVLTCETLFRRETIEGFVDRMRSHLLEMAALATSG</sequence>
<dbReference type="InterPro" id="IPR006162">
    <property type="entry name" value="Ppantetheine_attach_site"/>
</dbReference>
<dbReference type="GO" id="GO:0003824">
    <property type="term" value="F:catalytic activity"/>
    <property type="evidence" value="ECO:0007669"/>
    <property type="project" value="InterPro"/>
</dbReference>
<dbReference type="Gene3D" id="3.40.50.980">
    <property type="match status" value="2"/>
</dbReference>
<dbReference type="InterPro" id="IPR009081">
    <property type="entry name" value="PP-bd_ACP"/>
</dbReference>
<dbReference type="Pfam" id="PF13193">
    <property type="entry name" value="AMP-binding_C"/>
    <property type="match status" value="1"/>
</dbReference>
<dbReference type="SUPFAM" id="SSF47336">
    <property type="entry name" value="ACP-like"/>
    <property type="match status" value="1"/>
</dbReference>
<evidence type="ECO:0000313" key="7">
    <source>
        <dbReference type="EMBL" id="ATB31217.1"/>
    </source>
</evidence>
<dbReference type="Gene3D" id="1.10.1200.10">
    <property type="entry name" value="ACP-like"/>
    <property type="match status" value="1"/>
</dbReference>
<dbReference type="PROSITE" id="PS00012">
    <property type="entry name" value="PHOSPHOPANTETHEINE"/>
    <property type="match status" value="1"/>
</dbReference>
<dbReference type="FunFam" id="3.40.50.12780:FF:000012">
    <property type="entry name" value="Non-ribosomal peptide synthetase"/>
    <property type="match status" value="1"/>
</dbReference>
<evidence type="ECO:0000256" key="2">
    <source>
        <dbReference type="ARBA" id="ARBA00006432"/>
    </source>
</evidence>
<dbReference type="Gene3D" id="3.30.559.10">
    <property type="entry name" value="Chloramphenicol acetyltransferase-like domain"/>
    <property type="match status" value="2"/>
</dbReference>
<dbReference type="InterPro" id="IPR000873">
    <property type="entry name" value="AMP-dep_synth/lig_dom"/>
</dbReference>
<gene>
    <name evidence="7" type="ORF">MEBOL_004679</name>
</gene>
<dbReference type="InterPro" id="IPR001242">
    <property type="entry name" value="Condensation_dom"/>
</dbReference>
<dbReference type="NCBIfam" id="TIGR01733">
    <property type="entry name" value="AA-adenyl-dom"/>
    <property type="match status" value="1"/>
</dbReference>
<dbReference type="InterPro" id="IPR025110">
    <property type="entry name" value="AMP-bd_C"/>
</dbReference>
<dbReference type="RefSeq" id="WP_170115577.1">
    <property type="nucleotide sequence ID" value="NZ_CP022163.1"/>
</dbReference>
<dbReference type="FunFam" id="2.30.38.10:FF:000001">
    <property type="entry name" value="Non-ribosomal peptide synthetase PvdI"/>
    <property type="match status" value="1"/>
</dbReference>
<dbReference type="GO" id="GO:0044550">
    <property type="term" value="P:secondary metabolite biosynthetic process"/>
    <property type="evidence" value="ECO:0007669"/>
    <property type="project" value="UniProtKB-ARBA"/>
</dbReference>
<keyword evidence="3" id="KW-0596">Phosphopantetheine</keyword>
<evidence type="ECO:0000259" key="6">
    <source>
        <dbReference type="PROSITE" id="PS50075"/>
    </source>
</evidence>
<evidence type="ECO:0000313" key="8">
    <source>
        <dbReference type="Proteomes" id="UP000217289"/>
    </source>
</evidence>
<keyword evidence="4" id="KW-0597">Phosphoprotein</keyword>
<name>A0A250IJA5_9BACT</name>
<dbReference type="SUPFAM" id="SSF56801">
    <property type="entry name" value="Acetyl-CoA synthetase-like"/>
    <property type="match status" value="1"/>
</dbReference>
<dbReference type="Pfam" id="PF00550">
    <property type="entry name" value="PP-binding"/>
    <property type="match status" value="1"/>
</dbReference>
<dbReference type="InterPro" id="IPR010071">
    <property type="entry name" value="AA_adenyl_dom"/>
</dbReference>
<comment type="similarity">
    <text evidence="2">Belongs to the ATP-dependent AMP-binding enzyme family.</text>
</comment>
<accession>A0A250IJA5</accession>
<dbReference type="PANTHER" id="PTHR45527:SF1">
    <property type="entry name" value="FATTY ACID SYNTHASE"/>
    <property type="match status" value="1"/>
</dbReference>
<keyword evidence="8" id="KW-1185">Reference proteome</keyword>
<dbReference type="GO" id="GO:0005737">
    <property type="term" value="C:cytoplasm"/>
    <property type="evidence" value="ECO:0007669"/>
    <property type="project" value="TreeGrafter"/>
</dbReference>
<dbReference type="CDD" id="cd12116">
    <property type="entry name" value="A_NRPS_Ta1_like"/>
    <property type="match status" value="1"/>
</dbReference>
<dbReference type="InterPro" id="IPR020806">
    <property type="entry name" value="PKS_PP-bd"/>
</dbReference>
<dbReference type="PANTHER" id="PTHR45527">
    <property type="entry name" value="NONRIBOSOMAL PEPTIDE SYNTHETASE"/>
    <property type="match status" value="1"/>
</dbReference>
<comment type="cofactor">
    <cofactor evidence="1">
        <name>pantetheine 4'-phosphate</name>
        <dbReference type="ChEBI" id="CHEBI:47942"/>
    </cofactor>
</comment>
<dbReference type="PROSITE" id="PS50075">
    <property type="entry name" value="CARRIER"/>
    <property type="match status" value="1"/>
</dbReference>
<dbReference type="Gene3D" id="3.30.300.30">
    <property type="match status" value="1"/>
</dbReference>
<evidence type="ECO:0000256" key="1">
    <source>
        <dbReference type="ARBA" id="ARBA00001957"/>
    </source>
</evidence>
<dbReference type="Pfam" id="PF00501">
    <property type="entry name" value="AMP-binding"/>
    <property type="match status" value="1"/>
</dbReference>
<dbReference type="Gene3D" id="2.30.38.10">
    <property type="entry name" value="Luciferase, Domain 3"/>
    <property type="match status" value="1"/>
</dbReference>
<dbReference type="SMART" id="SM00823">
    <property type="entry name" value="PKS_PP"/>
    <property type="match status" value="1"/>
</dbReference>
<feature type="domain" description="Carrier" evidence="6">
    <location>
        <begin position="993"/>
        <end position="1067"/>
    </location>
</feature>
<protein>
    <submittedName>
        <fullName evidence="7">Non-ribosomal peptide synthetase</fullName>
    </submittedName>
</protein>
<dbReference type="GO" id="GO:0043041">
    <property type="term" value="P:amino acid activation for nonribosomal peptide biosynthetic process"/>
    <property type="evidence" value="ECO:0007669"/>
    <property type="project" value="TreeGrafter"/>
</dbReference>
<dbReference type="KEGG" id="mbd:MEBOL_004679"/>
<dbReference type="FunFam" id="1.10.1200.10:FF:000005">
    <property type="entry name" value="Nonribosomal peptide synthetase 1"/>
    <property type="match status" value="1"/>
</dbReference>
<organism evidence="7 8">
    <name type="scientific">Melittangium boletus DSM 14713</name>
    <dbReference type="NCBI Taxonomy" id="1294270"/>
    <lineage>
        <taxon>Bacteria</taxon>
        <taxon>Pseudomonadati</taxon>
        <taxon>Myxococcota</taxon>
        <taxon>Myxococcia</taxon>
        <taxon>Myxococcales</taxon>
        <taxon>Cystobacterineae</taxon>
        <taxon>Archangiaceae</taxon>
        <taxon>Melittangium</taxon>
    </lineage>
</organism>
<dbReference type="Pfam" id="PF00668">
    <property type="entry name" value="Condensation"/>
    <property type="match status" value="3"/>
</dbReference>
<dbReference type="FunFam" id="3.40.50.980:FF:000001">
    <property type="entry name" value="Non-ribosomal peptide synthetase"/>
    <property type="match status" value="1"/>
</dbReference>
<feature type="compositionally biased region" description="Basic and acidic residues" evidence="5">
    <location>
        <begin position="972"/>
        <end position="985"/>
    </location>
</feature>
<evidence type="ECO:0000256" key="5">
    <source>
        <dbReference type="SAM" id="MobiDB-lite"/>
    </source>
</evidence>
<feature type="region of interest" description="Disordered" evidence="5">
    <location>
        <begin position="972"/>
        <end position="995"/>
    </location>
</feature>
<dbReference type="SUPFAM" id="SSF52777">
    <property type="entry name" value="CoA-dependent acyltransferases"/>
    <property type="match status" value="4"/>
</dbReference>
<evidence type="ECO:0000256" key="4">
    <source>
        <dbReference type="ARBA" id="ARBA00022553"/>
    </source>
</evidence>
<evidence type="ECO:0000256" key="3">
    <source>
        <dbReference type="ARBA" id="ARBA00022450"/>
    </source>
</evidence>
<dbReference type="EMBL" id="CP022163">
    <property type="protein sequence ID" value="ATB31217.1"/>
    <property type="molecule type" value="Genomic_DNA"/>
</dbReference>
<dbReference type="GO" id="GO:0031177">
    <property type="term" value="F:phosphopantetheine binding"/>
    <property type="evidence" value="ECO:0007669"/>
    <property type="project" value="InterPro"/>
</dbReference>
<dbReference type="Proteomes" id="UP000217289">
    <property type="component" value="Chromosome"/>
</dbReference>
<dbReference type="CDD" id="cd19531">
    <property type="entry name" value="LCL_NRPS-like"/>
    <property type="match status" value="1"/>
</dbReference>
<proteinExistence type="inferred from homology"/>
<dbReference type="FunFam" id="3.30.300.30:FF:000010">
    <property type="entry name" value="Enterobactin synthetase component F"/>
    <property type="match status" value="1"/>
</dbReference>
<reference evidence="7 8" key="1">
    <citation type="submission" date="2017-06" db="EMBL/GenBank/DDBJ databases">
        <authorList>
            <person name="Kim H.J."/>
            <person name="Triplett B.A."/>
        </authorList>
    </citation>
    <scope>NUCLEOTIDE SEQUENCE [LARGE SCALE GENOMIC DNA]</scope>
    <source>
        <strain evidence="7 8">DSM 14713</strain>
    </source>
</reference>